<name>A0A7W9LDJ9_9ACTN</name>
<dbReference type="InterPro" id="IPR036628">
    <property type="entry name" value="Clp_N_dom_sf"/>
</dbReference>
<accession>A0A7W9LDJ9</accession>
<comment type="caution">
    <text evidence="2">The sequence shown here is derived from an EMBL/GenBank/DDBJ whole genome shotgun (WGS) entry which is preliminary data.</text>
</comment>
<protein>
    <recommendedName>
        <fullName evidence="4">Clp R domain-containing protein</fullName>
    </recommendedName>
</protein>
<evidence type="ECO:0000256" key="1">
    <source>
        <dbReference type="SAM" id="MobiDB-lite"/>
    </source>
</evidence>
<evidence type="ECO:0008006" key="4">
    <source>
        <dbReference type="Google" id="ProtNLM"/>
    </source>
</evidence>
<dbReference type="AlphaFoldDB" id="A0A7W9LDJ9"/>
<dbReference type="SUPFAM" id="SSF81923">
    <property type="entry name" value="Double Clp-N motif"/>
    <property type="match status" value="2"/>
</dbReference>
<dbReference type="RefSeq" id="WP_185073094.1">
    <property type="nucleotide sequence ID" value="NZ_JACHMB010000001.1"/>
</dbReference>
<evidence type="ECO:0000313" key="3">
    <source>
        <dbReference type="Proteomes" id="UP000579153"/>
    </source>
</evidence>
<feature type="region of interest" description="Disordered" evidence="1">
    <location>
        <begin position="203"/>
        <end position="228"/>
    </location>
</feature>
<reference evidence="2 3" key="1">
    <citation type="submission" date="2020-08" db="EMBL/GenBank/DDBJ databases">
        <title>Sequencing the genomes of 1000 actinobacteria strains.</title>
        <authorList>
            <person name="Klenk H.-P."/>
        </authorList>
    </citation>
    <scope>NUCLEOTIDE SEQUENCE [LARGE SCALE GENOMIC DNA]</scope>
    <source>
        <strain evidence="2 3">DSM 45507</strain>
    </source>
</reference>
<gene>
    <name evidence="2" type="ORF">HD596_006605</name>
</gene>
<proteinExistence type="predicted"/>
<dbReference type="Proteomes" id="UP000579153">
    <property type="component" value="Unassembled WGS sequence"/>
</dbReference>
<sequence length="228" mass="23872">MKTTIVRAAHEQAAAVGDDWVGPQHVVLALLAGDSLAARVLAEAGLDRERALACLPHHARPAHGAGGFANPAFYKLYGIATGLALAAGHRQAEPEHWLMALAYDVEEDRGPTPLHLFGVDPAAVAAALRAHGVRTPPVEPPVHVPWRGRHQVIVPAAALQGVLDRLNAEHPAGSEWRWGWNWVDDDLGRVMITAEEGIDLAAYAGGSASDDRPSAPGSSPGSPGGGRA</sequence>
<evidence type="ECO:0000313" key="2">
    <source>
        <dbReference type="EMBL" id="MBB5779849.1"/>
    </source>
</evidence>
<organism evidence="2 3">
    <name type="scientific">Nonomuraea jabiensis</name>
    <dbReference type="NCBI Taxonomy" id="882448"/>
    <lineage>
        <taxon>Bacteria</taxon>
        <taxon>Bacillati</taxon>
        <taxon>Actinomycetota</taxon>
        <taxon>Actinomycetes</taxon>
        <taxon>Streptosporangiales</taxon>
        <taxon>Streptosporangiaceae</taxon>
        <taxon>Nonomuraea</taxon>
    </lineage>
</organism>
<dbReference type="EMBL" id="JACHMB010000001">
    <property type="protein sequence ID" value="MBB5779849.1"/>
    <property type="molecule type" value="Genomic_DNA"/>
</dbReference>
<keyword evidence="3" id="KW-1185">Reference proteome</keyword>
<dbReference type="Gene3D" id="1.10.1780.10">
    <property type="entry name" value="Clp, N-terminal domain"/>
    <property type="match status" value="2"/>
</dbReference>